<dbReference type="InterPro" id="IPR000873">
    <property type="entry name" value="AMP-dep_synth/lig_dom"/>
</dbReference>
<dbReference type="InterPro" id="IPR045851">
    <property type="entry name" value="AMP-bd_C_sf"/>
</dbReference>
<dbReference type="Gene3D" id="3.40.50.12780">
    <property type="entry name" value="N-terminal domain of ligase-like"/>
    <property type="match status" value="1"/>
</dbReference>
<dbReference type="PANTHER" id="PTHR43201:SF5">
    <property type="entry name" value="MEDIUM-CHAIN ACYL-COA LIGASE ACSF2, MITOCHONDRIAL"/>
    <property type="match status" value="1"/>
</dbReference>
<dbReference type="GO" id="GO:0031956">
    <property type="term" value="F:medium-chain fatty acid-CoA ligase activity"/>
    <property type="evidence" value="ECO:0007669"/>
    <property type="project" value="TreeGrafter"/>
</dbReference>
<evidence type="ECO:0000259" key="3">
    <source>
        <dbReference type="Pfam" id="PF00501"/>
    </source>
</evidence>
<evidence type="ECO:0000256" key="1">
    <source>
        <dbReference type="ARBA" id="ARBA00006432"/>
    </source>
</evidence>
<keyword evidence="2 5" id="KW-0436">Ligase</keyword>
<dbReference type="CDD" id="cd05936">
    <property type="entry name" value="FC-FACS_FadD_like"/>
    <property type="match status" value="1"/>
</dbReference>
<dbReference type="PANTHER" id="PTHR43201">
    <property type="entry name" value="ACYL-COA SYNTHETASE"/>
    <property type="match status" value="1"/>
</dbReference>
<gene>
    <name evidence="5" type="ORF">SCMC78_51780</name>
</gene>
<evidence type="ECO:0000313" key="5">
    <source>
        <dbReference type="EMBL" id="BFP55371.1"/>
    </source>
</evidence>
<dbReference type="GO" id="GO:0006631">
    <property type="term" value="P:fatty acid metabolic process"/>
    <property type="evidence" value="ECO:0007669"/>
    <property type="project" value="TreeGrafter"/>
</dbReference>
<dbReference type="PROSITE" id="PS00455">
    <property type="entry name" value="AMP_BINDING"/>
    <property type="match status" value="1"/>
</dbReference>
<accession>A0AB33KJJ9</accession>
<evidence type="ECO:0000259" key="4">
    <source>
        <dbReference type="Pfam" id="PF13193"/>
    </source>
</evidence>
<protein>
    <submittedName>
        <fullName evidence="5">Long-chain fatty acid--CoA ligase</fullName>
    </submittedName>
</protein>
<comment type="similarity">
    <text evidence="1">Belongs to the ATP-dependent AMP-binding enzyme family.</text>
</comment>
<dbReference type="Gene3D" id="3.30.300.30">
    <property type="match status" value="1"/>
</dbReference>
<proteinExistence type="inferred from homology"/>
<feature type="domain" description="AMP-binding enzyme C-terminal" evidence="4">
    <location>
        <begin position="446"/>
        <end position="521"/>
    </location>
</feature>
<dbReference type="EMBL" id="AP035884">
    <property type="protein sequence ID" value="BFP55371.1"/>
    <property type="molecule type" value="Genomic_DNA"/>
</dbReference>
<reference evidence="5" key="1">
    <citation type="submission" date="2024-07" db="EMBL/GenBank/DDBJ databases">
        <title>Complete genome sequences of cellulolytic bacteria, Kitasatospora sp. CMC57 and Streptomyces sp. CMC78, isolated from Japanese agricultural soil.</title>
        <authorList>
            <person name="Hashimoto T."/>
            <person name="Ito M."/>
            <person name="Iwamoto M."/>
            <person name="Fukahori D."/>
            <person name="Shoda T."/>
            <person name="Sakoda M."/>
            <person name="Morohoshi T."/>
            <person name="Mitsuboshi M."/>
            <person name="Nishizawa T."/>
        </authorList>
    </citation>
    <scope>NUCLEOTIDE SEQUENCE</scope>
    <source>
        <strain evidence="5">CMC78</strain>
    </source>
</reference>
<dbReference type="AlphaFoldDB" id="A0AB33KJJ9"/>
<sequence length="532" mass="56348">MPLPTPPASVLGVCTWPPRRALAEAEAIGQPVRTREGAKVQLSVATILQESAARRPDRIAVVDGDVRVTYRDLWRDVLRLAARLRADGVRTGDRVALLLPNSADFPRAYYAVLAAGATAVPVHGLLVADEVAYVLRHSGCRAVIAAGALTAVAEAAASGAGVRVLPVDCGGQALDGPEPRDPDDTAVILYTSGTTGRPKGALLTHANLVRNAVVCAQDLFALTPDDVVLGCLPLFHSFGQSCAMNAALSAGASLVLTARFTGPDALALMAREAVTVFMGVPTMYHALAEASGADGPRPAGLRLAVSGGAALPVALLERFEDAFDTVILEGYGLTETSPAATFNRPEERRTGTVGRPIPGVEAAVADPRIEDRVVPLADGERGEVVLRGHNVFAGYLDNPRATAEALVDGWFRTGDLGVRDQDGFLTIVDRKKDLIIRGGFNVYPREVEETLARHPGIAQVSVVGLPDDVRGEEICAAVVARPGVRLHPDELVEWARERLGRHKYPRIVRVLGSLPLGPSGKVLKRELRETCA</sequence>
<dbReference type="KEGG" id="stcm:SCMC78_51780"/>
<organism evidence="5">
    <name type="scientific">Streptomyces sp. CMC78</name>
    <dbReference type="NCBI Taxonomy" id="3231512"/>
    <lineage>
        <taxon>Bacteria</taxon>
        <taxon>Bacillati</taxon>
        <taxon>Actinomycetota</taxon>
        <taxon>Actinomycetes</taxon>
        <taxon>Kitasatosporales</taxon>
        <taxon>Streptomycetaceae</taxon>
        <taxon>Streptomyces</taxon>
    </lineage>
</organism>
<name>A0AB33KJJ9_9ACTN</name>
<dbReference type="Pfam" id="PF00501">
    <property type="entry name" value="AMP-binding"/>
    <property type="match status" value="1"/>
</dbReference>
<dbReference type="InterPro" id="IPR042099">
    <property type="entry name" value="ANL_N_sf"/>
</dbReference>
<dbReference type="InterPro" id="IPR025110">
    <property type="entry name" value="AMP-bd_C"/>
</dbReference>
<dbReference type="SUPFAM" id="SSF56801">
    <property type="entry name" value="Acetyl-CoA synthetase-like"/>
    <property type="match status" value="1"/>
</dbReference>
<dbReference type="InterPro" id="IPR020845">
    <property type="entry name" value="AMP-binding_CS"/>
</dbReference>
<dbReference type="Pfam" id="PF13193">
    <property type="entry name" value="AMP-binding_C"/>
    <property type="match status" value="1"/>
</dbReference>
<evidence type="ECO:0000256" key="2">
    <source>
        <dbReference type="ARBA" id="ARBA00022598"/>
    </source>
</evidence>
<feature type="domain" description="AMP-dependent synthetase/ligase" evidence="3">
    <location>
        <begin position="48"/>
        <end position="396"/>
    </location>
</feature>